<evidence type="ECO:0000256" key="2">
    <source>
        <dbReference type="ARBA" id="ARBA00007599"/>
    </source>
</evidence>
<dbReference type="AlphaFoldDB" id="A0A0F9GYV5"/>
<proteinExistence type="inferred from homology"/>
<evidence type="ECO:0000256" key="10">
    <source>
        <dbReference type="ARBA" id="ARBA00032441"/>
    </source>
</evidence>
<evidence type="ECO:0000256" key="3">
    <source>
        <dbReference type="ARBA" id="ARBA00019010"/>
    </source>
</evidence>
<keyword evidence="6" id="KW-0479">Metal-binding</keyword>
<dbReference type="GO" id="GO:0002949">
    <property type="term" value="P:tRNA threonylcarbamoyladenosine modification"/>
    <property type="evidence" value="ECO:0007669"/>
    <property type="project" value="InterPro"/>
</dbReference>
<keyword evidence="9" id="KW-0460">Magnesium</keyword>
<sequence>MFSTVTQNPEATKQVGENLGQNLSPGSIVALTGELGSGKTTLVQGIGEGLRIKSLIKSPSFVIINEYDGPLPLYHFDLYRLNNAEEILSLGYEEYFYEKRGVVVIEWAKKIKDFLPKEYLEINLKIVNLSKRKISGQAHGVRYREVMKKMGRLFCSC</sequence>
<evidence type="ECO:0000256" key="4">
    <source>
        <dbReference type="ARBA" id="ARBA00022490"/>
    </source>
</evidence>
<gene>
    <name evidence="11" type="ORF">LCGC14_2126890</name>
</gene>
<dbReference type="Gene3D" id="3.40.50.300">
    <property type="entry name" value="P-loop containing nucleotide triphosphate hydrolases"/>
    <property type="match status" value="1"/>
</dbReference>
<evidence type="ECO:0000256" key="1">
    <source>
        <dbReference type="ARBA" id="ARBA00004496"/>
    </source>
</evidence>
<evidence type="ECO:0000256" key="9">
    <source>
        <dbReference type="ARBA" id="ARBA00022842"/>
    </source>
</evidence>
<dbReference type="GO" id="GO:0005524">
    <property type="term" value="F:ATP binding"/>
    <property type="evidence" value="ECO:0007669"/>
    <property type="project" value="UniProtKB-KW"/>
</dbReference>
<accession>A0A0F9GYV5</accession>
<dbReference type="NCBIfam" id="TIGR00150">
    <property type="entry name" value="T6A_YjeE"/>
    <property type="match status" value="1"/>
</dbReference>
<protein>
    <recommendedName>
        <fullName evidence="3">tRNA threonylcarbamoyladenosine biosynthesis protein TsaE</fullName>
    </recommendedName>
    <alternativeName>
        <fullName evidence="10">t(6)A37 threonylcarbamoyladenosine biosynthesis protein TsaE</fullName>
    </alternativeName>
</protein>
<name>A0A0F9GYV5_9ZZZZ</name>
<dbReference type="PANTHER" id="PTHR33540:SF2">
    <property type="entry name" value="TRNA THREONYLCARBAMOYLADENOSINE BIOSYNTHESIS PROTEIN TSAE"/>
    <property type="match status" value="1"/>
</dbReference>
<evidence type="ECO:0000256" key="5">
    <source>
        <dbReference type="ARBA" id="ARBA00022694"/>
    </source>
</evidence>
<keyword evidence="4" id="KW-0963">Cytoplasm</keyword>
<keyword evidence="8" id="KW-0067">ATP-binding</keyword>
<evidence type="ECO:0000313" key="11">
    <source>
        <dbReference type="EMBL" id="KKL68247.1"/>
    </source>
</evidence>
<evidence type="ECO:0000256" key="6">
    <source>
        <dbReference type="ARBA" id="ARBA00022723"/>
    </source>
</evidence>
<reference evidence="11" key="1">
    <citation type="journal article" date="2015" name="Nature">
        <title>Complex archaea that bridge the gap between prokaryotes and eukaryotes.</title>
        <authorList>
            <person name="Spang A."/>
            <person name="Saw J.H."/>
            <person name="Jorgensen S.L."/>
            <person name="Zaremba-Niedzwiedzka K."/>
            <person name="Martijn J."/>
            <person name="Lind A.E."/>
            <person name="van Eijk R."/>
            <person name="Schleper C."/>
            <person name="Guy L."/>
            <person name="Ettema T.J."/>
        </authorList>
    </citation>
    <scope>NUCLEOTIDE SEQUENCE</scope>
</reference>
<organism evidence="11">
    <name type="scientific">marine sediment metagenome</name>
    <dbReference type="NCBI Taxonomy" id="412755"/>
    <lineage>
        <taxon>unclassified sequences</taxon>
        <taxon>metagenomes</taxon>
        <taxon>ecological metagenomes</taxon>
    </lineage>
</organism>
<keyword evidence="5" id="KW-0819">tRNA processing</keyword>
<dbReference type="InterPro" id="IPR027417">
    <property type="entry name" value="P-loop_NTPase"/>
</dbReference>
<dbReference type="EMBL" id="LAZR01026590">
    <property type="protein sequence ID" value="KKL68247.1"/>
    <property type="molecule type" value="Genomic_DNA"/>
</dbReference>
<keyword evidence="7" id="KW-0547">Nucleotide-binding</keyword>
<dbReference type="GO" id="GO:0046872">
    <property type="term" value="F:metal ion binding"/>
    <property type="evidence" value="ECO:0007669"/>
    <property type="project" value="UniProtKB-KW"/>
</dbReference>
<dbReference type="InterPro" id="IPR003442">
    <property type="entry name" value="T6A_TsaE"/>
</dbReference>
<dbReference type="SUPFAM" id="SSF52540">
    <property type="entry name" value="P-loop containing nucleoside triphosphate hydrolases"/>
    <property type="match status" value="1"/>
</dbReference>
<dbReference type="GO" id="GO:0005737">
    <property type="term" value="C:cytoplasm"/>
    <property type="evidence" value="ECO:0007669"/>
    <property type="project" value="UniProtKB-SubCell"/>
</dbReference>
<comment type="caution">
    <text evidence="11">The sequence shown here is derived from an EMBL/GenBank/DDBJ whole genome shotgun (WGS) entry which is preliminary data.</text>
</comment>
<comment type="similarity">
    <text evidence="2">Belongs to the TsaE family.</text>
</comment>
<evidence type="ECO:0000256" key="7">
    <source>
        <dbReference type="ARBA" id="ARBA00022741"/>
    </source>
</evidence>
<comment type="subcellular location">
    <subcellularLocation>
        <location evidence="1">Cytoplasm</location>
    </subcellularLocation>
</comment>
<dbReference type="PANTHER" id="PTHR33540">
    <property type="entry name" value="TRNA THREONYLCARBAMOYLADENOSINE BIOSYNTHESIS PROTEIN TSAE"/>
    <property type="match status" value="1"/>
</dbReference>
<dbReference type="Pfam" id="PF02367">
    <property type="entry name" value="TsaE"/>
    <property type="match status" value="1"/>
</dbReference>
<evidence type="ECO:0000256" key="8">
    <source>
        <dbReference type="ARBA" id="ARBA00022840"/>
    </source>
</evidence>